<evidence type="ECO:0000256" key="4">
    <source>
        <dbReference type="ARBA" id="ARBA00016218"/>
    </source>
</evidence>
<evidence type="ECO:0000256" key="6">
    <source>
        <dbReference type="ARBA" id="ARBA00022741"/>
    </source>
</evidence>
<sequence>MSKTVAALSANVPDIYIAYGANLPHEYLNPLQALERVVKRLCLDDIKVTQISSLWCSQAWPDPNYPPYHNAVMAVCTTLKPDDLLTQLHALEAETGRVRSEKSNLPRVLDLDLIAYGDRVREGVLVLPHPRAHERGFVMGPLAEIAPDWRHPVLGVSARELYARVTVGTDAYPAEDTSALLSL</sequence>
<dbReference type="GO" id="GO:0016301">
    <property type="term" value="F:kinase activity"/>
    <property type="evidence" value="ECO:0007669"/>
    <property type="project" value="UniProtKB-KW"/>
</dbReference>
<reference evidence="15" key="1">
    <citation type="submission" date="2010-12" db="EMBL/GenBank/DDBJ databases">
        <title>Complete sequence of chromosome 2 of Asticcacaulis excentricus CB 48.</title>
        <authorList>
            <consortium name="US DOE Joint Genome Institute"/>
            <person name="Lucas S."/>
            <person name="Copeland A."/>
            <person name="Lapidus A."/>
            <person name="Cheng J.-F."/>
            <person name="Bruce D."/>
            <person name="Goodwin L."/>
            <person name="Pitluck S."/>
            <person name="Teshima H."/>
            <person name="Davenport K."/>
            <person name="Detter J.C."/>
            <person name="Han C."/>
            <person name="Tapia R."/>
            <person name="Land M."/>
            <person name="Hauser L."/>
            <person name="Jeffries C."/>
            <person name="Kyrpides N."/>
            <person name="Ivanova N."/>
            <person name="Ovchinnikova G."/>
            <person name="Brun Y.V."/>
            <person name="Woyke T."/>
        </authorList>
    </citation>
    <scope>NUCLEOTIDE SEQUENCE [LARGE SCALE GENOMIC DNA]</scope>
    <source>
        <strain evidence="15">ATCC 15261 / DSM 4724 / KCTC 12464 / NCIMB 9791 / VKM B-1370 / CB 48</strain>
    </source>
</reference>
<dbReference type="STRING" id="573065.Astex_2969"/>
<organism evidence="14 15">
    <name type="scientific">Asticcacaulis excentricus (strain ATCC 15261 / DSM 4724 / KCTC 12464 / NCIMB 9791 / VKM B-1370 / CB 48)</name>
    <dbReference type="NCBI Taxonomy" id="573065"/>
    <lineage>
        <taxon>Bacteria</taxon>
        <taxon>Pseudomonadati</taxon>
        <taxon>Pseudomonadota</taxon>
        <taxon>Alphaproteobacteria</taxon>
        <taxon>Caulobacterales</taxon>
        <taxon>Caulobacteraceae</taxon>
        <taxon>Asticcacaulis</taxon>
    </lineage>
</organism>
<dbReference type="InterPro" id="IPR035907">
    <property type="entry name" value="Hppk_sf"/>
</dbReference>
<keyword evidence="15" id="KW-1185">Reference proteome</keyword>
<dbReference type="CDD" id="cd00483">
    <property type="entry name" value="HPPK"/>
    <property type="match status" value="1"/>
</dbReference>
<evidence type="ECO:0000256" key="11">
    <source>
        <dbReference type="ARBA" id="ARBA00029766"/>
    </source>
</evidence>
<comment type="function">
    <text evidence="10">Catalyzes the transfer of pyrophosphate from adenosine triphosphate (ATP) to 6-hydroxymethyl-7,8-dihydropterin, an enzymatic step in folate biosynthesis pathway.</text>
</comment>
<dbReference type="eggNOG" id="COG0801">
    <property type="taxonomic scope" value="Bacteria"/>
</dbReference>
<keyword evidence="7 14" id="KW-0418">Kinase</keyword>
<dbReference type="OrthoDB" id="9808041at2"/>
<comment type="similarity">
    <text evidence="2">Belongs to the HPPK family.</text>
</comment>
<evidence type="ECO:0000256" key="12">
    <source>
        <dbReference type="ARBA" id="ARBA00033413"/>
    </source>
</evidence>
<feature type="domain" description="7,8-dihydro-6-hydroxymethylpterin-pyrophosphokinase" evidence="13">
    <location>
        <begin position="16"/>
        <end position="147"/>
    </location>
</feature>
<dbReference type="UniPathway" id="UPA00077">
    <property type="reaction ID" value="UER00155"/>
</dbReference>
<dbReference type="Pfam" id="PF01288">
    <property type="entry name" value="HPPK"/>
    <property type="match status" value="1"/>
</dbReference>
<evidence type="ECO:0000313" key="14">
    <source>
        <dbReference type="EMBL" id="ADU14606.1"/>
    </source>
</evidence>
<dbReference type="PANTHER" id="PTHR43071">
    <property type="entry name" value="2-AMINO-4-HYDROXY-6-HYDROXYMETHYLDIHYDROPTERIDINE PYROPHOSPHOKINASE"/>
    <property type="match status" value="1"/>
</dbReference>
<evidence type="ECO:0000256" key="1">
    <source>
        <dbReference type="ARBA" id="ARBA00005051"/>
    </source>
</evidence>
<dbReference type="EMBL" id="CP002396">
    <property type="protein sequence ID" value="ADU14606.1"/>
    <property type="molecule type" value="Genomic_DNA"/>
</dbReference>
<evidence type="ECO:0000256" key="3">
    <source>
        <dbReference type="ARBA" id="ARBA00013253"/>
    </source>
</evidence>
<keyword evidence="5" id="KW-0808">Transferase</keyword>
<dbReference type="EC" id="2.7.6.3" evidence="3"/>
<dbReference type="GO" id="GO:0046654">
    <property type="term" value="P:tetrahydrofolate biosynthetic process"/>
    <property type="evidence" value="ECO:0007669"/>
    <property type="project" value="UniProtKB-UniPathway"/>
</dbReference>
<accession>E8RSY5</accession>
<dbReference type="Proteomes" id="UP000001492">
    <property type="component" value="Chromosome 2"/>
</dbReference>
<comment type="pathway">
    <text evidence="1">Cofactor biosynthesis; tetrahydrofolate biosynthesis; 2-amino-4-hydroxy-6-hydroxymethyl-7,8-dihydropteridine diphosphate from 7,8-dihydroneopterin triphosphate: step 4/4.</text>
</comment>
<dbReference type="SUPFAM" id="SSF55083">
    <property type="entry name" value="6-hydroxymethyl-7,8-dihydropterin pyrophosphokinase, HPPK"/>
    <property type="match status" value="1"/>
</dbReference>
<dbReference type="PANTHER" id="PTHR43071:SF1">
    <property type="entry name" value="2-AMINO-4-HYDROXY-6-HYDROXYMETHYLDIHYDROPTERIDINE PYROPHOSPHOKINASE"/>
    <property type="match status" value="1"/>
</dbReference>
<keyword evidence="6" id="KW-0547">Nucleotide-binding</keyword>
<dbReference type="GO" id="GO:0046656">
    <property type="term" value="P:folic acid biosynthetic process"/>
    <property type="evidence" value="ECO:0007669"/>
    <property type="project" value="UniProtKB-KW"/>
</dbReference>
<evidence type="ECO:0000256" key="10">
    <source>
        <dbReference type="ARBA" id="ARBA00029409"/>
    </source>
</evidence>
<evidence type="ECO:0000259" key="13">
    <source>
        <dbReference type="Pfam" id="PF01288"/>
    </source>
</evidence>
<evidence type="ECO:0000256" key="9">
    <source>
        <dbReference type="ARBA" id="ARBA00022909"/>
    </source>
</evidence>
<name>E8RSY5_ASTEC</name>
<evidence type="ECO:0000256" key="2">
    <source>
        <dbReference type="ARBA" id="ARBA00005810"/>
    </source>
</evidence>
<keyword evidence="8" id="KW-0067">ATP-binding</keyword>
<dbReference type="InterPro" id="IPR000550">
    <property type="entry name" value="Hppk"/>
</dbReference>
<dbReference type="AlphaFoldDB" id="E8RSY5"/>
<dbReference type="KEGG" id="aex:Astex_2969"/>
<evidence type="ECO:0000256" key="8">
    <source>
        <dbReference type="ARBA" id="ARBA00022840"/>
    </source>
</evidence>
<keyword evidence="9" id="KW-0289">Folate biosynthesis</keyword>
<evidence type="ECO:0000256" key="5">
    <source>
        <dbReference type="ARBA" id="ARBA00022679"/>
    </source>
</evidence>
<dbReference type="HOGENOM" id="CLU_097916_3_0_5"/>
<evidence type="ECO:0000313" key="15">
    <source>
        <dbReference type="Proteomes" id="UP000001492"/>
    </source>
</evidence>
<gene>
    <name evidence="14" type="ordered locus">Astex_2969</name>
</gene>
<proteinExistence type="inferred from homology"/>
<dbReference type="GO" id="GO:0003848">
    <property type="term" value="F:2-amino-4-hydroxy-6-hydroxymethyldihydropteridine diphosphokinase activity"/>
    <property type="evidence" value="ECO:0007669"/>
    <property type="project" value="UniProtKB-EC"/>
</dbReference>
<dbReference type="GO" id="GO:0005524">
    <property type="term" value="F:ATP binding"/>
    <property type="evidence" value="ECO:0007669"/>
    <property type="project" value="UniProtKB-KW"/>
</dbReference>
<evidence type="ECO:0000256" key="7">
    <source>
        <dbReference type="ARBA" id="ARBA00022777"/>
    </source>
</evidence>
<dbReference type="Gene3D" id="3.30.70.560">
    <property type="entry name" value="7,8-Dihydro-6-hydroxymethylpterin-pyrophosphokinase HPPK"/>
    <property type="match status" value="1"/>
</dbReference>
<dbReference type="NCBIfam" id="TIGR01498">
    <property type="entry name" value="folK"/>
    <property type="match status" value="1"/>
</dbReference>
<protein>
    <recommendedName>
        <fullName evidence="4">2-amino-4-hydroxy-6-hydroxymethyldihydropteridine pyrophosphokinase</fullName>
        <ecNumber evidence="3">2.7.6.3</ecNumber>
    </recommendedName>
    <alternativeName>
        <fullName evidence="11">6-hydroxymethyl-7,8-dihydropterin pyrophosphokinase</fullName>
    </alternativeName>
    <alternativeName>
        <fullName evidence="12">7,8-dihydro-6-hydroxymethylpterin-pyrophosphokinase</fullName>
    </alternativeName>
</protein>